<evidence type="ECO:0000313" key="3">
    <source>
        <dbReference type="EMBL" id="SFP22625.1"/>
    </source>
</evidence>
<dbReference type="RefSeq" id="WP_090075785.1">
    <property type="nucleotide sequence ID" value="NZ_FOVR01000035.1"/>
</dbReference>
<proteinExistence type="inferred from homology"/>
<evidence type="ECO:0000256" key="1">
    <source>
        <dbReference type="ARBA" id="ARBA00009964"/>
    </source>
</evidence>
<dbReference type="InterPro" id="IPR002514">
    <property type="entry name" value="Transposase_8"/>
</dbReference>
<dbReference type="Pfam" id="PF01527">
    <property type="entry name" value="HTH_Tnp_1"/>
    <property type="match status" value="1"/>
</dbReference>
<dbReference type="Proteomes" id="UP000199236">
    <property type="component" value="Unassembled WGS sequence"/>
</dbReference>
<sequence>MESTAEFLTPLRSSRGRPRKWTDEEKAQIVSESLQPGVRVCDVAERYGVRPNHLSAWRTQARRGTLVLPEPEGEIEFASLIVEEPRSRVVPETVEPGASHNRPEIECGSVIIRLEAGASAGRIAAVARSLARSS</sequence>
<comment type="similarity">
    <text evidence="1">Belongs to the transposase 8 family.</text>
</comment>
<dbReference type="PANTHER" id="PTHR37936:SF3">
    <property type="entry name" value="TRANSPOSASE INSC FOR INSERTION ELEMENT IS2A-RELATED"/>
    <property type="match status" value="1"/>
</dbReference>
<dbReference type="GO" id="GO:0006313">
    <property type="term" value="P:DNA transposition"/>
    <property type="evidence" value="ECO:0007669"/>
    <property type="project" value="InterPro"/>
</dbReference>
<name>A0A1I5NLE0_9HYPH</name>
<dbReference type="EMBL" id="FOVR01000035">
    <property type="protein sequence ID" value="SFP22625.1"/>
    <property type="molecule type" value="Genomic_DNA"/>
</dbReference>
<evidence type="ECO:0000256" key="2">
    <source>
        <dbReference type="SAM" id="MobiDB-lite"/>
    </source>
</evidence>
<accession>A0A1I5NLE0</accession>
<keyword evidence="4" id="KW-1185">Reference proteome</keyword>
<dbReference type="OrthoDB" id="9800877at2"/>
<gene>
    <name evidence="3" type="ORF">SAMN04488056_1358</name>
</gene>
<organism evidence="3 4">
    <name type="scientific">Cohaesibacter marisflavi</name>
    <dbReference type="NCBI Taxonomy" id="655353"/>
    <lineage>
        <taxon>Bacteria</taxon>
        <taxon>Pseudomonadati</taxon>
        <taxon>Pseudomonadota</taxon>
        <taxon>Alphaproteobacteria</taxon>
        <taxon>Hyphomicrobiales</taxon>
        <taxon>Cohaesibacteraceae</taxon>
    </lineage>
</organism>
<feature type="region of interest" description="Disordered" evidence="2">
    <location>
        <begin position="1"/>
        <end position="27"/>
    </location>
</feature>
<dbReference type="Gene3D" id="1.10.10.10">
    <property type="entry name" value="Winged helix-like DNA-binding domain superfamily/Winged helix DNA-binding domain"/>
    <property type="match status" value="1"/>
</dbReference>
<dbReference type="PANTHER" id="PTHR37936">
    <property type="entry name" value="TRANSPOSASE INSC FOR INSERTION ELEMENT IS2A-RELATED"/>
    <property type="match status" value="1"/>
</dbReference>
<dbReference type="InterPro" id="IPR036388">
    <property type="entry name" value="WH-like_DNA-bd_sf"/>
</dbReference>
<dbReference type="InterPro" id="IPR010921">
    <property type="entry name" value="Trp_repressor/repl_initiator"/>
</dbReference>
<reference evidence="3 4" key="1">
    <citation type="submission" date="2016-10" db="EMBL/GenBank/DDBJ databases">
        <authorList>
            <person name="de Groot N.N."/>
        </authorList>
    </citation>
    <scope>NUCLEOTIDE SEQUENCE [LARGE SCALE GENOMIC DNA]</scope>
    <source>
        <strain evidence="3 4">CGMCC 1.9157</strain>
    </source>
</reference>
<dbReference type="NCBIfam" id="NF047595">
    <property type="entry name" value="IS66_ISRel24_TnpA"/>
    <property type="match status" value="1"/>
</dbReference>
<evidence type="ECO:0000313" key="4">
    <source>
        <dbReference type="Proteomes" id="UP000199236"/>
    </source>
</evidence>
<dbReference type="STRING" id="655353.SAMN04488056_1358"/>
<protein>
    <submittedName>
        <fullName evidence="3">Transposase</fullName>
    </submittedName>
</protein>
<dbReference type="GO" id="GO:0043565">
    <property type="term" value="F:sequence-specific DNA binding"/>
    <property type="evidence" value="ECO:0007669"/>
    <property type="project" value="InterPro"/>
</dbReference>
<dbReference type="GO" id="GO:0004803">
    <property type="term" value="F:transposase activity"/>
    <property type="evidence" value="ECO:0007669"/>
    <property type="project" value="InterPro"/>
</dbReference>
<dbReference type="SUPFAM" id="SSF48295">
    <property type="entry name" value="TrpR-like"/>
    <property type="match status" value="1"/>
</dbReference>
<dbReference type="AlphaFoldDB" id="A0A1I5NLE0"/>